<evidence type="ECO:0000313" key="2">
    <source>
        <dbReference type="Proteomes" id="UP001145072"/>
    </source>
</evidence>
<dbReference type="Proteomes" id="UP001145072">
    <property type="component" value="Unassembled WGS sequence"/>
</dbReference>
<dbReference type="EMBL" id="JAMQJZ010000008">
    <property type="protein sequence ID" value="MDC3420991.1"/>
    <property type="molecule type" value="Genomic_DNA"/>
</dbReference>
<dbReference type="AlphaFoldDB" id="A0A9X3WP46"/>
<protein>
    <submittedName>
        <fullName evidence="1">Uncharacterized protein</fullName>
    </submittedName>
</protein>
<accession>A0A9X3WP46</accession>
<gene>
    <name evidence="1" type="ORF">NC661_11480</name>
</gene>
<proteinExistence type="predicted"/>
<sequence length="196" mass="22140">MRKVHVGIISVIALLLFAVIVNFQVDNDKPNSTVVAYEDHPSLDAHQVRIDDLYVEIPFRKSTVDIQKRLANDYAYIDITDQETGEVLFTYGESIGKDREQIVFREIKTDQTTVRVQALLDINKGSGMIIEVIDTVGLFDPEPDHVSNKNVFAGPNSSEFPSEQVSILALFDLEWGDPQDYQNMYEGYIVGVIKDN</sequence>
<keyword evidence="2" id="KW-1185">Reference proteome</keyword>
<name>A0A9X3WP46_9BACI</name>
<evidence type="ECO:0000313" key="1">
    <source>
        <dbReference type="EMBL" id="MDC3420991.1"/>
    </source>
</evidence>
<organism evidence="1 2">
    <name type="scientific">Aquibacillus koreensis</name>
    <dbReference type="NCBI Taxonomy" id="279446"/>
    <lineage>
        <taxon>Bacteria</taxon>
        <taxon>Bacillati</taxon>
        <taxon>Bacillota</taxon>
        <taxon>Bacilli</taxon>
        <taxon>Bacillales</taxon>
        <taxon>Bacillaceae</taxon>
        <taxon>Aquibacillus</taxon>
    </lineage>
</organism>
<reference evidence="1" key="1">
    <citation type="submission" date="2022-06" db="EMBL/GenBank/DDBJ databases">
        <title>Aquibacillus sp. a new bacterium isolated from soil saline samples.</title>
        <authorList>
            <person name="Galisteo C."/>
            <person name="De La Haba R."/>
            <person name="Sanchez-Porro C."/>
            <person name="Ventosa A."/>
        </authorList>
    </citation>
    <scope>NUCLEOTIDE SEQUENCE</scope>
    <source>
        <strain evidence="1">JCM 12387</strain>
    </source>
</reference>
<comment type="caution">
    <text evidence="1">The sequence shown here is derived from an EMBL/GenBank/DDBJ whole genome shotgun (WGS) entry which is preliminary data.</text>
</comment>
<dbReference type="RefSeq" id="WP_259867520.1">
    <property type="nucleotide sequence ID" value="NZ_JAMQJZ010000008.1"/>
</dbReference>